<sequence length="219" mass="24626">MAAANSVDVVLLNGLTRTQVEAADYTIYGFDFGMDGFYVGMSNDFVTRYFSHYHSAWKEHNDRGCNSNLKKVMRNFPNKTYIIAVAKTQAEAKPIKSAAMAYYDASLNAVREDKKSHDLSGFKSINKEYGTCTLYARKDTSDQHRNSSSERSMVLCEIVWERSKKRVKCIDGQFEGLYVQCSQKERDLHPVGAKVRVNAALAKGKNQLVAPKTDKLLAV</sequence>
<protein>
    <recommendedName>
        <fullName evidence="2">GIY-YIG domain-containing protein</fullName>
    </recommendedName>
</protein>
<proteinExistence type="predicted"/>
<evidence type="ECO:0008006" key="2">
    <source>
        <dbReference type="Google" id="ProtNLM"/>
    </source>
</evidence>
<dbReference type="EMBL" id="KP795670">
    <property type="protein sequence ID" value="AKN39922.1"/>
    <property type="molecule type" value="Genomic_DNA"/>
</dbReference>
<accession>A0A0H3ZZ66</accession>
<organism evidence="1">
    <name type="scientific">Vibrio tasmaniensis</name>
    <dbReference type="NCBI Taxonomy" id="212663"/>
    <lineage>
        <taxon>Bacteria</taxon>
        <taxon>Pseudomonadati</taxon>
        <taxon>Pseudomonadota</taxon>
        <taxon>Gammaproteobacteria</taxon>
        <taxon>Vibrionales</taxon>
        <taxon>Vibrionaceae</taxon>
        <taxon>Vibrio</taxon>
    </lineage>
</organism>
<evidence type="ECO:0000313" key="1">
    <source>
        <dbReference type="EMBL" id="AKN39922.1"/>
    </source>
</evidence>
<reference evidence="1" key="1">
    <citation type="journal article" date="2015" name="MBio">
        <title>Eco-Evolutionary Dynamics of Episomes among Ecologically Cohesive Bacterial Populations.</title>
        <authorList>
            <person name="Xue H."/>
            <person name="Cordero O.X."/>
            <person name="Camas F.M."/>
            <person name="Trimble W."/>
            <person name="Meyer F."/>
            <person name="Guglielmini J."/>
            <person name="Rocha E.P."/>
            <person name="Polz M.F."/>
        </authorList>
    </citation>
    <scope>NUCLEOTIDE SEQUENCE</scope>
    <source>
        <strain evidence="1">FF_59</strain>
    </source>
</reference>
<dbReference type="AlphaFoldDB" id="A0A0H3ZZ66"/>
<name>A0A0H3ZZ66_9VIBR</name>